<reference evidence="1 2" key="1">
    <citation type="submission" date="2013-12" db="EMBL/GenBank/DDBJ databases">
        <authorList>
            <person name="Zelazny A."/>
            <person name="Olivier K."/>
            <person name="Holland S."/>
            <person name="Lenaerts A."/>
            <person name="Ordway D."/>
            <person name="DeGroote M.A."/>
            <person name="Parker T."/>
            <person name="Sizemore C."/>
            <person name="Tallon L.J."/>
            <person name="Sadzewicz L.K."/>
            <person name="Sengamalay N."/>
            <person name="Fraser C.M."/>
            <person name="Hine E."/>
            <person name="Shefchek K.A."/>
            <person name="Das S.P."/>
            <person name="Tettelin H."/>
        </authorList>
    </citation>
    <scope>NUCLEOTIDE SEQUENCE [LARGE SCALE GENOMIC DNA]</scope>
    <source>
        <strain evidence="1 2">1948</strain>
    </source>
</reference>
<dbReference type="InterPro" id="IPR036689">
    <property type="entry name" value="ESAT-6-like_sf"/>
</dbReference>
<proteinExistence type="predicted"/>
<dbReference type="EMBL" id="JAOH01000002">
    <property type="protein sequence ID" value="EUA64007.1"/>
    <property type="molecule type" value="Genomic_DNA"/>
</dbReference>
<dbReference type="Gene3D" id="1.10.287.1060">
    <property type="entry name" value="ESAT-6-like"/>
    <property type="match status" value="1"/>
</dbReference>
<gene>
    <name evidence="1" type="ORF">I542_4172</name>
</gene>
<name>A0A829QMN9_9MYCO</name>
<protein>
    <submittedName>
        <fullName evidence="1">Uncharacterized protein</fullName>
    </submittedName>
</protein>
<dbReference type="SUPFAM" id="SSF140453">
    <property type="entry name" value="EsxAB dimer-like"/>
    <property type="match status" value="1"/>
</dbReference>
<comment type="caution">
    <text evidence="1">The sequence shown here is derived from an EMBL/GenBank/DDBJ whole genome shotgun (WGS) entry which is preliminary data.</text>
</comment>
<dbReference type="Proteomes" id="UP000021210">
    <property type="component" value="Unassembled WGS sequence"/>
</dbReference>
<organism evidence="1 2">
    <name type="scientific">Mycobacteroides abscessus 1948</name>
    <dbReference type="NCBI Taxonomy" id="1299323"/>
    <lineage>
        <taxon>Bacteria</taxon>
        <taxon>Bacillati</taxon>
        <taxon>Actinomycetota</taxon>
        <taxon>Actinomycetes</taxon>
        <taxon>Mycobacteriales</taxon>
        <taxon>Mycobacteriaceae</taxon>
        <taxon>Mycobacteroides</taxon>
        <taxon>Mycobacteroides abscessus</taxon>
    </lineage>
</organism>
<accession>A0A829QMN9</accession>
<evidence type="ECO:0000313" key="1">
    <source>
        <dbReference type="EMBL" id="EUA64007.1"/>
    </source>
</evidence>
<dbReference type="AlphaFoldDB" id="A0A829QMN9"/>
<evidence type="ECO:0000313" key="2">
    <source>
        <dbReference type="Proteomes" id="UP000021210"/>
    </source>
</evidence>
<sequence length="97" mass="10858">MDGRSDSGGVIRVRPEELHHSAAMLHEIAQDLKTAHGQAHGQLTDLLSEFGEGPARSMLAEHLSTWEEETRSHHEHLTGQAEFHTTMAHKFVEIDKL</sequence>